<keyword evidence="11" id="KW-1185">Reference proteome</keyword>
<dbReference type="PROSITE" id="PS50968">
    <property type="entry name" value="BIOTINYL_LIPOYL"/>
    <property type="match status" value="1"/>
</dbReference>
<dbReference type="Proteomes" id="UP001224674">
    <property type="component" value="Chromosome"/>
</dbReference>
<dbReference type="GO" id="GO:0005524">
    <property type="term" value="F:ATP binding"/>
    <property type="evidence" value="ECO:0007669"/>
    <property type="project" value="UniProtKB-UniRule"/>
</dbReference>
<dbReference type="SUPFAM" id="SSF51230">
    <property type="entry name" value="Single hybrid motif"/>
    <property type="match status" value="1"/>
</dbReference>
<dbReference type="Pfam" id="PF00289">
    <property type="entry name" value="Biotin_carb_N"/>
    <property type="match status" value="1"/>
</dbReference>
<dbReference type="FunFam" id="2.40.50.100:FF:000003">
    <property type="entry name" value="Acetyl-CoA carboxylase biotin carboxyl carrier protein"/>
    <property type="match status" value="1"/>
</dbReference>
<dbReference type="InterPro" id="IPR005482">
    <property type="entry name" value="Biotin_COase_C"/>
</dbReference>
<evidence type="ECO:0000259" key="9">
    <source>
        <dbReference type="PROSITE" id="PS50979"/>
    </source>
</evidence>
<dbReference type="CDD" id="cd06850">
    <property type="entry name" value="biotinyl_domain"/>
    <property type="match status" value="1"/>
</dbReference>
<dbReference type="EMBL" id="CP122566">
    <property type="protein sequence ID" value="WGH93575.1"/>
    <property type="molecule type" value="Genomic_DNA"/>
</dbReference>
<proteinExistence type="predicted"/>
<dbReference type="GO" id="GO:0046872">
    <property type="term" value="F:metal ion binding"/>
    <property type="evidence" value="ECO:0007669"/>
    <property type="project" value="InterPro"/>
</dbReference>
<dbReference type="InterPro" id="IPR005481">
    <property type="entry name" value="BC-like_N"/>
</dbReference>
<evidence type="ECO:0000259" key="8">
    <source>
        <dbReference type="PROSITE" id="PS50975"/>
    </source>
</evidence>
<dbReference type="InterPro" id="IPR011764">
    <property type="entry name" value="Biotin_carboxylation_dom"/>
</dbReference>
<dbReference type="SUPFAM" id="SSF52440">
    <property type="entry name" value="PreATP-grasp domain"/>
    <property type="match status" value="1"/>
</dbReference>
<dbReference type="InterPro" id="IPR048429">
    <property type="entry name" value="MCC_alpha_BT"/>
</dbReference>
<dbReference type="PANTHER" id="PTHR18866">
    <property type="entry name" value="CARBOXYLASE:PYRUVATE/ACETYL-COA/PROPIONYL-COA CARBOXYLASE"/>
    <property type="match status" value="1"/>
</dbReference>
<evidence type="ECO:0000313" key="11">
    <source>
        <dbReference type="Proteomes" id="UP001224674"/>
    </source>
</evidence>
<evidence type="ECO:0000256" key="6">
    <source>
        <dbReference type="PROSITE-ProRule" id="PRU00409"/>
    </source>
</evidence>
<dbReference type="InterPro" id="IPR005479">
    <property type="entry name" value="CPAse_ATP-bd"/>
</dbReference>
<dbReference type="PROSITE" id="PS50975">
    <property type="entry name" value="ATP_GRASP"/>
    <property type="match status" value="1"/>
</dbReference>
<dbReference type="PROSITE" id="PS50979">
    <property type="entry name" value="BC"/>
    <property type="match status" value="1"/>
</dbReference>
<name>A0AAJ6AHX9_9MICC</name>
<dbReference type="PANTHER" id="PTHR18866:SF126">
    <property type="entry name" value="BIOTIN CARBOXYLASE"/>
    <property type="match status" value="1"/>
</dbReference>
<dbReference type="InterPro" id="IPR050856">
    <property type="entry name" value="Biotin_carboxylase_complex"/>
</dbReference>
<dbReference type="InterPro" id="IPR001882">
    <property type="entry name" value="Biotin_BS"/>
</dbReference>
<organism evidence="10 11">
    <name type="scientific">Auritidibacter ignavus</name>
    <dbReference type="NCBI Taxonomy" id="678932"/>
    <lineage>
        <taxon>Bacteria</taxon>
        <taxon>Bacillati</taxon>
        <taxon>Actinomycetota</taxon>
        <taxon>Actinomycetes</taxon>
        <taxon>Micrococcales</taxon>
        <taxon>Micrococcaceae</taxon>
        <taxon>Auritidibacter</taxon>
    </lineage>
</organism>
<reference evidence="10 11" key="1">
    <citation type="submission" date="2023-03" db="EMBL/GenBank/DDBJ databases">
        <title>Complete genome sequences of several Auritidibacter ignavus strains isolated from ear infections.</title>
        <authorList>
            <person name="Baehr T."/>
            <person name="Baumhoegger A.M."/>
        </authorList>
    </citation>
    <scope>NUCLEOTIDE SEQUENCE [LARGE SCALE GENOMIC DNA]</scope>
    <source>
        <strain evidence="10 11">BABAE-6</strain>
    </source>
</reference>
<dbReference type="InterPro" id="IPR011761">
    <property type="entry name" value="ATP-grasp"/>
</dbReference>
<dbReference type="InterPro" id="IPR000089">
    <property type="entry name" value="Biotin_lipoyl"/>
</dbReference>
<dbReference type="InterPro" id="IPR013815">
    <property type="entry name" value="ATP_grasp_subdomain_1"/>
</dbReference>
<evidence type="ECO:0000256" key="2">
    <source>
        <dbReference type="ARBA" id="ARBA00022598"/>
    </source>
</evidence>
<feature type="domain" description="ATP-grasp" evidence="8">
    <location>
        <begin position="128"/>
        <end position="319"/>
    </location>
</feature>
<evidence type="ECO:0000256" key="4">
    <source>
        <dbReference type="ARBA" id="ARBA00022840"/>
    </source>
</evidence>
<evidence type="ECO:0000313" key="10">
    <source>
        <dbReference type="EMBL" id="WGH93575.1"/>
    </source>
</evidence>
<sequence>MTVQTTTRPITRVLVANRGEIARRVFATCKARGIGTAAVFSNADAHAPFVAEADLAVRLPGIAPADTYLRAELMIAAAQKMGADAIHPGYGFLSENAGFARAVIEAGLIWIGPDPASLEQMGSKIESKRLMEQAGVPVLTDLDPESITEAELPVLVKASAGGGGRGMRIVERLDELADTVASASREAASAFGDPTVFCERYIPTGHHIEVQVFGDRAGNAWAMGERECSIQRRHQKIIEEAPAPLVERRGARMRERLYQAARNAVQRLGYIGAGTVEFLADEDGSFYFLEMNTRLQVEHPVTECTTGLDLVGLQLDIAVGAELVGDEPRAQGHAIEVRLYAEDPTQNWSPQAGPIREFSVPEVDAVFNNPAPGHPAIRLDAGVQAGDVMGTDYDPMIAKMIGVAPTRHGAARKLASALERMVWDGPVTNADLLVGILGEKDFLSGHTATSYLEDHPAVFTPATDETTTRLFAVVAAIAAAAAVAEGAPACPDGVVVLGAPENADQALARHIAEENPRPRIGGWRLFHPDWRTRAFLLGSQEISIDYRQRRYGWEISPSSVPDVNSVEVVSASSAVVRLRIDDVERRFVVSRTGRQVIVTGSERSVTLTEVEHFTDPETVSAPGSLIAPMPGTVVHIEATVGDAVVAGQKILWVEAMKMEHAITSDADGIVEQLTVSVGDRVDVGAVLAVIVAQSEKEAVTA</sequence>
<dbReference type="SUPFAM" id="SSF56059">
    <property type="entry name" value="Glutathione synthetase ATP-binding domain-like"/>
    <property type="match status" value="1"/>
</dbReference>
<gene>
    <name evidence="10" type="ORF">QDX21_01860</name>
</gene>
<dbReference type="Gene3D" id="3.30.1490.20">
    <property type="entry name" value="ATP-grasp fold, A domain"/>
    <property type="match status" value="1"/>
</dbReference>
<dbReference type="InterPro" id="IPR011054">
    <property type="entry name" value="Rudment_hybrid_motif"/>
</dbReference>
<feature type="domain" description="Lipoyl-binding" evidence="7">
    <location>
        <begin position="616"/>
        <end position="691"/>
    </location>
</feature>
<comment type="cofactor">
    <cofactor evidence="1">
        <name>biotin</name>
        <dbReference type="ChEBI" id="CHEBI:57586"/>
    </cofactor>
</comment>
<keyword evidence="3 6" id="KW-0547">Nucleotide-binding</keyword>
<keyword evidence="5" id="KW-0092">Biotin</keyword>
<evidence type="ECO:0000256" key="3">
    <source>
        <dbReference type="ARBA" id="ARBA00022741"/>
    </source>
</evidence>
<dbReference type="Pfam" id="PF02786">
    <property type="entry name" value="CPSase_L_D2"/>
    <property type="match status" value="1"/>
</dbReference>
<dbReference type="Gene3D" id="3.40.50.20">
    <property type="match status" value="1"/>
</dbReference>
<dbReference type="Gene3D" id="3.30.470.20">
    <property type="entry name" value="ATP-grasp fold, B domain"/>
    <property type="match status" value="1"/>
</dbReference>
<keyword evidence="2" id="KW-0436">Ligase</keyword>
<keyword evidence="4 6" id="KW-0067">ATP-binding</keyword>
<dbReference type="Pfam" id="PF00364">
    <property type="entry name" value="Biotin_lipoyl"/>
    <property type="match status" value="1"/>
</dbReference>
<dbReference type="Gene3D" id="2.40.50.100">
    <property type="match status" value="1"/>
</dbReference>
<protein>
    <submittedName>
        <fullName evidence="10">Biotin carboxylase N-terminal domain-containing protein</fullName>
    </submittedName>
</protein>
<dbReference type="SUPFAM" id="SSF51246">
    <property type="entry name" value="Rudiment single hybrid motif"/>
    <property type="match status" value="1"/>
</dbReference>
<evidence type="ECO:0000256" key="5">
    <source>
        <dbReference type="ARBA" id="ARBA00023267"/>
    </source>
</evidence>
<dbReference type="GO" id="GO:0016874">
    <property type="term" value="F:ligase activity"/>
    <property type="evidence" value="ECO:0007669"/>
    <property type="project" value="UniProtKB-KW"/>
</dbReference>
<dbReference type="AlphaFoldDB" id="A0AAJ6AHX9"/>
<dbReference type="InterPro" id="IPR011053">
    <property type="entry name" value="Single_hybrid_motif"/>
</dbReference>
<accession>A0AAJ6AHX9</accession>
<evidence type="ECO:0000259" key="7">
    <source>
        <dbReference type="PROSITE" id="PS50968"/>
    </source>
</evidence>
<feature type="domain" description="Biotin carboxylation" evidence="9">
    <location>
        <begin position="9"/>
        <end position="457"/>
    </location>
</feature>
<dbReference type="Pfam" id="PF02785">
    <property type="entry name" value="Biotin_carb_C"/>
    <property type="match status" value="1"/>
</dbReference>
<dbReference type="SMART" id="SM00878">
    <property type="entry name" value="Biotin_carb_C"/>
    <property type="match status" value="1"/>
</dbReference>
<dbReference type="Pfam" id="PF21139">
    <property type="entry name" value="BT_MCC_alpha"/>
    <property type="match status" value="1"/>
</dbReference>
<evidence type="ECO:0000256" key="1">
    <source>
        <dbReference type="ARBA" id="ARBA00001953"/>
    </source>
</evidence>
<dbReference type="PROSITE" id="PS00867">
    <property type="entry name" value="CPSASE_2"/>
    <property type="match status" value="1"/>
</dbReference>
<dbReference type="RefSeq" id="WP_279675038.1">
    <property type="nucleotide sequence ID" value="NZ_CP122566.1"/>
</dbReference>
<dbReference type="PROSITE" id="PS00188">
    <property type="entry name" value="BIOTIN"/>
    <property type="match status" value="1"/>
</dbReference>
<dbReference type="InterPro" id="IPR016185">
    <property type="entry name" value="PreATP-grasp_dom_sf"/>
</dbReference>